<dbReference type="Pfam" id="PF10825">
    <property type="entry name" value="DUF2752"/>
    <property type="match status" value="1"/>
</dbReference>
<sequence length="115" mass="13813">MMQQLKEDLKQMKFALLAIFIYVCFMQVIFETVCPMKVFFGIDCPACGLTHAGICVLLGKWEEACMWNPTIFLWMWCIFWFVIDRYCYHWKVKIFPYGFIIVGILTFVWYCFKLV</sequence>
<feature type="transmembrane region" description="Helical" evidence="1">
    <location>
        <begin position="12"/>
        <end position="30"/>
    </location>
</feature>
<dbReference type="EMBL" id="DVML01000025">
    <property type="protein sequence ID" value="HIU22766.1"/>
    <property type="molecule type" value="Genomic_DNA"/>
</dbReference>
<keyword evidence="1" id="KW-0812">Transmembrane</keyword>
<dbReference type="Proteomes" id="UP000824087">
    <property type="component" value="Unassembled WGS sequence"/>
</dbReference>
<dbReference type="AlphaFoldDB" id="A0A9D1HUH6"/>
<protein>
    <submittedName>
        <fullName evidence="2">DUF2752 domain-containing protein</fullName>
    </submittedName>
</protein>
<dbReference type="InterPro" id="IPR021215">
    <property type="entry name" value="DUF2752"/>
</dbReference>
<keyword evidence="1" id="KW-1133">Transmembrane helix</keyword>
<reference evidence="2" key="2">
    <citation type="journal article" date="2021" name="PeerJ">
        <title>Extensive microbial diversity within the chicken gut microbiome revealed by metagenomics and culture.</title>
        <authorList>
            <person name="Gilroy R."/>
            <person name="Ravi A."/>
            <person name="Getino M."/>
            <person name="Pursley I."/>
            <person name="Horton D.L."/>
            <person name="Alikhan N.F."/>
            <person name="Baker D."/>
            <person name="Gharbi K."/>
            <person name="Hall N."/>
            <person name="Watson M."/>
            <person name="Adriaenssens E.M."/>
            <person name="Foster-Nyarko E."/>
            <person name="Jarju S."/>
            <person name="Secka A."/>
            <person name="Antonio M."/>
            <person name="Oren A."/>
            <person name="Chaudhuri R.R."/>
            <person name="La Ragione R."/>
            <person name="Hildebrand F."/>
            <person name="Pallen M.J."/>
        </authorList>
    </citation>
    <scope>NUCLEOTIDE SEQUENCE</scope>
    <source>
        <strain evidence="2">CHK197-8231</strain>
    </source>
</reference>
<evidence type="ECO:0000313" key="2">
    <source>
        <dbReference type="EMBL" id="HIU22766.1"/>
    </source>
</evidence>
<evidence type="ECO:0000256" key="1">
    <source>
        <dbReference type="SAM" id="Phobius"/>
    </source>
</evidence>
<reference evidence="2" key="1">
    <citation type="submission" date="2020-10" db="EMBL/GenBank/DDBJ databases">
        <authorList>
            <person name="Gilroy R."/>
        </authorList>
    </citation>
    <scope>NUCLEOTIDE SEQUENCE</scope>
    <source>
        <strain evidence="2">CHK197-8231</strain>
    </source>
</reference>
<comment type="caution">
    <text evidence="2">The sequence shown here is derived from an EMBL/GenBank/DDBJ whole genome shotgun (WGS) entry which is preliminary data.</text>
</comment>
<accession>A0A9D1HUH6</accession>
<name>A0A9D1HUH6_9BACT</name>
<feature type="transmembrane region" description="Helical" evidence="1">
    <location>
        <begin position="65"/>
        <end position="82"/>
    </location>
</feature>
<organism evidence="2 3">
    <name type="scientific">Candidatus Fimihabitans intestinipullorum</name>
    <dbReference type="NCBI Taxonomy" id="2840820"/>
    <lineage>
        <taxon>Bacteria</taxon>
        <taxon>Bacillati</taxon>
        <taxon>Mycoplasmatota</taxon>
        <taxon>Mycoplasmatota incertae sedis</taxon>
        <taxon>Candidatus Fimihabitans</taxon>
    </lineage>
</organism>
<gene>
    <name evidence="2" type="ORF">IAD49_04225</name>
</gene>
<keyword evidence="1" id="KW-0472">Membrane</keyword>
<feature type="transmembrane region" description="Helical" evidence="1">
    <location>
        <begin position="94"/>
        <end position="112"/>
    </location>
</feature>
<evidence type="ECO:0000313" key="3">
    <source>
        <dbReference type="Proteomes" id="UP000824087"/>
    </source>
</evidence>
<proteinExistence type="predicted"/>